<dbReference type="OrthoDB" id="2016588at2759"/>
<evidence type="ECO:0000313" key="5">
    <source>
        <dbReference type="Proteomes" id="UP000321947"/>
    </source>
</evidence>
<dbReference type="AlphaFoldDB" id="A0A5A7TIS8"/>
<dbReference type="SUPFAM" id="SSF54403">
    <property type="entry name" value="Cystatin/monellin"/>
    <property type="match status" value="2"/>
</dbReference>
<evidence type="ECO:0000313" key="2">
    <source>
        <dbReference type="EMBL" id="KAA0043224.1"/>
    </source>
</evidence>
<comment type="caution">
    <text evidence="2">The sequence shown here is derived from an EMBL/GenBank/DDBJ whole genome shotgun (WGS) entry which is preliminary data.</text>
</comment>
<dbReference type="EMBL" id="SSTE01015327">
    <property type="protein sequence ID" value="KAA0043224.1"/>
    <property type="molecule type" value="Genomic_DNA"/>
</dbReference>
<dbReference type="Gene3D" id="3.10.450.10">
    <property type="match status" value="2"/>
</dbReference>
<protein>
    <submittedName>
        <fullName evidence="2">Phloem filament protein</fullName>
    </submittedName>
</protein>
<dbReference type="Proteomes" id="UP000321947">
    <property type="component" value="Unassembled WGS sequence"/>
</dbReference>
<proteinExistence type="predicted"/>
<dbReference type="PANTHER" id="PTHR47116">
    <property type="entry name" value="PHLOEM FILAMENT PROTEIN"/>
    <property type="match status" value="1"/>
</dbReference>
<dbReference type="InterPro" id="IPR027214">
    <property type="entry name" value="Cystatin"/>
</dbReference>
<feature type="domain" description="Phloem filament PP1" evidence="1">
    <location>
        <begin position="18"/>
        <end position="96"/>
    </location>
</feature>
<reference evidence="4 5" key="1">
    <citation type="submission" date="2019-08" db="EMBL/GenBank/DDBJ databases">
        <title>Draft genome sequences of two oriental melons (Cucumis melo L. var makuwa).</title>
        <authorList>
            <person name="Kwon S.-Y."/>
        </authorList>
    </citation>
    <scope>NUCLEOTIDE SEQUENCE [LARGE SCALE GENOMIC DNA]</scope>
    <source>
        <strain evidence="5">cv. Chang Bougi</strain>
        <strain evidence="4">cv. SW 3</strain>
        <tissue evidence="2">Leaf</tissue>
    </source>
</reference>
<name>A0A5A7TIS8_CUCMM</name>
<dbReference type="Proteomes" id="UP000321393">
    <property type="component" value="Unassembled WGS sequence"/>
</dbReference>
<dbReference type="InterPro" id="IPR046350">
    <property type="entry name" value="Cystatin_sf"/>
</dbReference>
<evidence type="ECO:0000313" key="4">
    <source>
        <dbReference type="Proteomes" id="UP000321393"/>
    </source>
</evidence>
<gene>
    <name evidence="3" type="ORF">E5676_scaffold1814G00070</name>
    <name evidence="2" type="ORF">E6C27_scaffold110G001040</name>
</gene>
<organism evidence="2 4">
    <name type="scientific">Cucumis melo var. makuwa</name>
    <name type="common">Oriental melon</name>
    <dbReference type="NCBI Taxonomy" id="1194695"/>
    <lineage>
        <taxon>Eukaryota</taxon>
        <taxon>Viridiplantae</taxon>
        <taxon>Streptophyta</taxon>
        <taxon>Embryophyta</taxon>
        <taxon>Tracheophyta</taxon>
        <taxon>Spermatophyta</taxon>
        <taxon>Magnoliopsida</taxon>
        <taxon>eudicotyledons</taxon>
        <taxon>Gunneridae</taxon>
        <taxon>Pentapetalae</taxon>
        <taxon>rosids</taxon>
        <taxon>fabids</taxon>
        <taxon>Cucurbitales</taxon>
        <taxon>Cucurbitaceae</taxon>
        <taxon>Benincaseae</taxon>
        <taxon>Cucumis</taxon>
    </lineage>
</organism>
<evidence type="ECO:0000259" key="1">
    <source>
        <dbReference type="Pfam" id="PF07430"/>
    </source>
</evidence>
<dbReference type="EMBL" id="SSTD01005705">
    <property type="protein sequence ID" value="TYK21340.1"/>
    <property type="molecule type" value="Genomic_DNA"/>
</dbReference>
<feature type="domain" description="Phloem filament PP1" evidence="1">
    <location>
        <begin position="118"/>
        <end position="196"/>
    </location>
</feature>
<dbReference type="Pfam" id="PF07430">
    <property type="entry name" value="PP1"/>
    <property type="match status" value="2"/>
</dbReference>
<evidence type="ECO:0000313" key="3">
    <source>
        <dbReference type="EMBL" id="TYK21340.1"/>
    </source>
</evidence>
<dbReference type="GO" id="GO:0004869">
    <property type="term" value="F:cysteine-type endopeptidase inhibitor activity"/>
    <property type="evidence" value="ECO:0007669"/>
    <property type="project" value="InterPro"/>
</dbReference>
<accession>A0A5A7TIS8</accession>
<sequence>MSCLEKGEWIKIPDVSTPCVHDIATFAVNQHNNESGEKLTLKSVVKGWFLELSYDRLKHRLILTATNDKGVVKTYEAIVCVIEKSGFQRVRKLLSFNAGYLDENGDLFWIEILDINQPCVQDVAKAAVAQHNEKEHDSLVYISITQGWYRELDVNYAILFNIHLITKDCFGRVREFKALVLEDKHGKDKIRTLKSFEVIKKC</sequence>
<dbReference type="InterPro" id="IPR009994">
    <property type="entry name" value="PP1"/>
</dbReference>